<evidence type="ECO:0000259" key="1">
    <source>
        <dbReference type="Pfam" id="PF00534"/>
    </source>
</evidence>
<dbReference type="Pfam" id="PF00534">
    <property type="entry name" value="Glycos_transf_1"/>
    <property type="match status" value="1"/>
</dbReference>
<dbReference type="InterPro" id="IPR050194">
    <property type="entry name" value="Glycosyltransferase_grp1"/>
</dbReference>
<dbReference type="InterPro" id="IPR028098">
    <property type="entry name" value="Glyco_trans_4-like_N"/>
</dbReference>
<dbReference type="PANTHER" id="PTHR45947">
    <property type="entry name" value="SULFOQUINOVOSYL TRANSFERASE SQD2"/>
    <property type="match status" value="1"/>
</dbReference>
<dbReference type="Gene3D" id="3.40.50.2000">
    <property type="entry name" value="Glycogen Phosphorylase B"/>
    <property type="match status" value="2"/>
</dbReference>
<keyword evidence="4" id="KW-1185">Reference proteome</keyword>
<proteinExistence type="predicted"/>
<comment type="caution">
    <text evidence="3">The sequence shown here is derived from an EMBL/GenBank/DDBJ whole genome shotgun (WGS) entry which is preliminary data.</text>
</comment>
<evidence type="ECO:0000313" key="3">
    <source>
        <dbReference type="EMBL" id="GGL36227.1"/>
    </source>
</evidence>
<organism evidence="3 4">
    <name type="scientific">Halarchaeum grantii</name>
    <dbReference type="NCBI Taxonomy" id="1193105"/>
    <lineage>
        <taxon>Archaea</taxon>
        <taxon>Methanobacteriati</taxon>
        <taxon>Methanobacteriota</taxon>
        <taxon>Stenosarchaea group</taxon>
        <taxon>Halobacteria</taxon>
        <taxon>Halobacteriales</taxon>
        <taxon>Halobacteriaceae</taxon>
    </lineage>
</organism>
<evidence type="ECO:0000259" key="2">
    <source>
        <dbReference type="Pfam" id="PF13439"/>
    </source>
</evidence>
<dbReference type="GO" id="GO:0016757">
    <property type="term" value="F:glycosyltransferase activity"/>
    <property type="evidence" value="ECO:0007669"/>
    <property type="project" value="InterPro"/>
</dbReference>
<protein>
    <submittedName>
        <fullName evidence="3">LPS biosynthesis rfbu related protein</fullName>
    </submittedName>
</protein>
<name>A0A830FAP6_9EURY</name>
<dbReference type="OrthoDB" id="132546at2157"/>
<dbReference type="SUPFAM" id="SSF53756">
    <property type="entry name" value="UDP-Glycosyltransferase/glycogen phosphorylase"/>
    <property type="match status" value="1"/>
</dbReference>
<gene>
    <name evidence="3" type="ORF">GCM10009037_19730</name>
</gene>
<dbReference type="Proteomes" id="UP000628840">
    <property type="component" value="Unassembled WGS sequence"/>
</dbReference>
<feature type="domain" description="Glycosyl transferase family 1" evidence="1">
    <location>
        <begin position="193"/>
        <end position="347"/>
    </location>
</feature>
<dbReference type="CDD" id="cd03801">
    <property type="entry name" value="GT4_PimA-like"/>
    <property type="match status" value="1"/>
</dbReference>
<dbReference type="Pfam" id="PF13439">
    <property type="entry name" value="Glyco_transf_4"/>
    <property type="match status" value="1"/>
</dbReference>
<dbReference type="AlphaFoldDB" id="A0A830FAP6"/>
<sequence length="381" mass="42346">MKIIQTPARFPPSVGGVEQYTYILSKKLVERGHEVTVVCAKEPEDALSREIYEGIDVVRLDYTGKIAQTNLTQRLPVELYREIRDADIVHTHLPTPWTADVSVAIAKICGTPSVITYHNDIRGDGIASHVANIYNKTVMQATLAWTDRIITTQESYFENSNIPERLEDKTVTIRNGVDVERFQPQDVDDDTARELGFDTEKTNLFFLSVLDEYHDYKGLENLLEAMQHLPDKYHLVVGGDGSKRGYYEQKVTDLGVGGQVTFAGYIPDETLPRYYNVADMFVLPSTSSEQEGFGLVALEALSCGTPVITTDIVGVSSEIKTQDVGKIIPPDDVSSLTSAITAVSMSPKGSIEKRGRHICVSSYSWQTIADDLLDLFNEVRS</sequence>
<reference evidence="3 4" key="1">
    <citation type="journal article" date="2019" name="Int. J. Syst. Evol. Microbiol.">
        <title>The Global Catalogue of Microorganisms (GCM) 10K type strain sequencing project: providing services to taxonomists for standard genome sequencing and annotation.</title>
        <authorList>
            <consortium name="The Broad Institute Genomics Platform"/>
            <consortium name="The Broad Institute Genome Sequencing Center for Infectious Disease"/>
            <person name="Wu L."/>
            <person name="Ma J."/>
        </authorList>
    </citation>
    <scope>NUCLEOTIDE SEQUENCE [LARGE SCALE GENOMIC DNA]</scope>
    <source>
        <strain evidence="3 4">JCM 19585</strain>
    </source>
</reference>
<dbReference type="PANTHER" id="PTHR45947:SF3">
    <property type="entry name" value="SULFOQUINOVOSYL TRANSFERASE SQD2"/>
    <property type="match status" value="1"/>
</dbReference>
<dbReference type="EMBL" id="BMPF01000003">
    <property type="protein sequence ID" value="GGL36227.1"/>
    <property type="molecule type" value="Genomic_DNA"/>
</dbReference>
<feature type="domain" description="Glycosyltransferase subfamily 4-like N-terminal" evidence="2">
    <location>
        <begin position="14"/>
        <end position="181"/>
    </location>
</feature>
<accession>A0A830FAP6</accession>
<dbReference type="InterPro" id="IPR001296">
    <property type="entry name" value="Glyco_trans_1"/>
</dbReference>
<dbReference type="RefSeq" id="WP_188883574.1">
    <property type="nucleotide sequence ID" value="NZ_BMPF01000003.1"/>
</dbReference>
<evidence type="ECO:0000313" key="4">
    <source>
        <dbReference type="Proteomes" id="UP000628840"/>
    </source>
</evidence>